<dbReference type="EMBL" id="PRLG01000020">
    <property type="protein sequence ID" value="PYY28308.1"/>
    <property type="molecule type" value="Genomic_DNA"/>
</dbReference>
<evidence type="ECO:0000313" key="2">
    <source>
        <dbReference type="Proteomes" id="UP000247459"/>
    </source>
</evidence>
<organism evidence="1 2">
    <name type="scientific">Paenibacillus illinoisensis</name>
    <dbReference type="NCBI Taxonomy" id="59845"/>
    <lineage>
        <taxon>Bacteria</taxon>
        <taxon>Bacillati</taxon>
        <taxon>Bacillota</taxon>
        <taxon>Bacilli</taxon>
        <taxon>Bacillales</taxon>
        <taxon>Paenibacillaceae</taxon>
        <taxon>Paenibacillus</taxon>
    </lineage>
</organism>
<comment type="caution">
    <text evidence="1">The sequence shown here is derived from an EMBL/GenBank/DDBJ whole genome shotgun (WGS) entry which is preliminary data.</text>
</comment>
<dbReference type="AlphaFoldDB" id="A0A2W0CKF6"/>
<accession>A0A2W0CKF6</accession>
<gene>
    <name evidence="1" type="ORF">PIL02S_03459</name>
</gene>
<proteinExistence type="predicted"/>
<name>A0A2W0CKF6_9BACL</name>
<dbReference type="RefSeq" id="WP_181429842.1">
    <property type="nucleotide sequence ID" value="NZ_PRLG01000020.1"/>
</dbReference>
<sequence>MAVYKVKYYKECEHVMEVEASSEEEAIEKYKNFDCINDYEVQGITEEIINIEKV</sequence>
<evidence type="ECO:0000313" key="1">
    <source>
        <dbReference type="EMBL" id="PYY28308.1"/>
    </source>
</evidence>
<protein>
    <submittedName>
        <fullName evidence="1">Uncharacterized protein</fullName>
    </submittedName>
</protein>
<reference evidence="1 2" key="1">
    <citation type="submission" date="2018-01" db="EMBL/GenBank/DDBJ databases">
        <title>Genome sequence of the PGP bacterium Paenibacillus illinoisensis E3.</title>
        <authorList>
            <person name="Rolli E."/>
            <person name="Marasco R."/>
            <person name="Bessem C."/>
            <person name="Michoud G."/>
            <person name="Gaiarsa S."/>
            <person name="Borin S."/>
            <person name="Daffonchio D."/>
        </authorList>
    </citation>
    <scope>NUCLEOTIDE SEQUENCE [LARGE SCALE GENOMIC DNA]</scope>
    <source>
        <strain evidence="1 2">E3</strain>
    </source>
</reference>
<dbReference type="Proteomes" id="UP000247459">
    <property type="component" value="Unassembled WGS sequence"/>
</dbReference>